<gene>
    <name evidence="2" type="ORF">ACFO8M_12450</name>
</gene>
<evidence type="ECO:0000313" key="2">
    <source>
        <dbReference type="EMBL" id="MFC3493295.1"/>
    </source>
</evidence>
<comment type="caution">
    <text evidence="2">The sequence shown here is derived from an EMBL/GenBank/DDBJ whole genome shotgun (WGS) entry which is preliminary data.</text>
</comment>
<protein>
    <submittedName>
        <fullName evidence="2">Uncharacterized protein</fullName>
    </submittedName>
</protein>
<dbReference type="RefSeq" id="WP_387975409.1">
    <property type="nucleotide sequence ID" value="NZ_JBHRWO010000010.1"/>
</dbReference>
<reference evidence="3" key="1">
    <citation type="journal article" date="2019" name="Int. J. Syst. Evol. Microbiol.">
        <title>The Global Catalogue of Microorganisms (GCM) 10K type strain sequencing project: providing services to taxonomists for standard genome sequencing and annotation.</title>
        <authorList>
            <consortium name="The Broad Institute Genomics Platform"/>
            <consortium name="The Broad Institute Genome Sequencing Center for Infectious Disease"/>
            <person name="Wu L."/>
            <person name="Ma J."/>
        </authorList>
    </citation>
    <scope>NUCLEOTIDE SEQUENCE [LARGE SCALE GENOMIC DNA]</scope>
    <source>
        <strain evidence="3">CGMCC 4.7396</strain>
    </source>
</reference>
<evidence type="ECO:0000256" key="1">
    <source>
        <dbReference type="SAM" id="MobiDB-lite"/>
    </source>
</evidence>
<evidence type="ECO:0000313" key="3">
    <source>
        <dbReference type="Proteomes" id="UP001595712"/>
    </source>
</evidence>
<accession>A0ABV7PXZ6</accession>
<feature type="region of interest" description="Disordered" evidence="1">
    <location>
        <begin position="1"/>
        <end position="20"/>
    </location>
</feature>
<proteinExistence type="predicted"/>
<sequence length="92" mass="9957">MTTPKQEPLPRLPRNSTRRPTFSVDTVRLGNHDLAVNLRGRLTEVVFLQNNVPNLTDRHTLAEQLTAAATAARAAASAVVGEISAVHHARLG</sequence>
<organism evidence="2 3">
    <name type="scientific">Glycomyces rhizosphaerae</name>
    <dbReference type="NCBI Taxonomy" id="2054422"/>
    <lineage>
        <taxon>Bacteria</taxon>
        <taxon>Bacillati</taxon>
        <taxon>Actinomycetota</taxon>
        <taxon>Actinomycetes</taxon>
        <taxon>Glycomycetales</taxon>
        <taxon>Glycomycetaceae</taxon>
        <taxon>Glycomyces</taxon>
    </lineage>
</organism>
<dbReference type="Proteomes" id="UP001595712">
    <property type="component" value="Unassembled WGS sequence"/>
</dbReference>
<name>A0ABV7PXZ6_9ACTN</name>
<dbReference type="EMBL" id="JBHRWO010000010">
    <property type="protein sequence ID" value="MFC3493295.1"/>
    <property type="molecule type" value="Genomic_DNA"/>
</dbReference>
<keyword evidence="3" id="KW-1185">Reference proteome</keyword>